<evidence type="ECO:0000313" key="1">
    <source>
        <dbReference type="EMBL" id="RYO96123.1"/>
    </source>
</evidence>
<gene>
    <name evidence="1" type="ORF">DL764_007527</name>
</gene>
<dbReference type="InterPro" id="IPR011990">
    <property type="entry name" value="TPR-like_helical_dom_sf"/>
</dbReference>
<comment type="caution">
    <text evidence="1">The sequence shown here is derived from an EMBL/GenBank/DDBJ whole genome shotgun (WGS) entry which is preliminary data.</text>
</comment>
<sequence length="456" mass="51103">MREFETASKEIDKANEKAEKSCGIQAAVQYKLATLPEPAKTDRRFGRYEKAVQILQGALRSANIAVGHIELVRVEGELGVALRAWEKMNKAVEQLTEHIRLAEEVGNGLWKSIGFSRLSACYLVQNKKREAKDAALGGFNPQEVMKGLVLQGLQVQMLTRVEEMRTEAQSRREYREILQEKLRPKLLDGNTLRDIRKVYETTLTKNEERARMCDELKFMRYPTFESPGEIPRSDVKTSVFKTGSTDEGGEIDRLIFFSYRWAGEIESDDENHTQNARMDYVCINQDDPTAGIATLPMILIQCDAVISLVDGQYYGRAWCTVEVHLIQTLQNLYGLYTWFKFGATGSGQGIGGGAANEALSPDGRRIKYGEVAKKSCSVEEAHGLLVVDPVEEALAGTDQDGADHQPQLVDEAVLYQRAEELEAGVDDDVLFASCFSVETSFTTWPFRAVELFQSRS</sequence>
<evidence type="ECO:0000313" key="2">
    <source>
        <dbReference type="Proteomes" id="UP000293360"/>
    </source>
</evidence>
<dbReference type="Gene3D" id="1.25.40.10">
    <property type="entry name" value="Tetratricopeptide repeat domain"/>
    <property type="match status" value="1"/>
</dbReference>
<organism evidence="1 2">
    <name type="scientific">Monosporascus ibericus</name>
    <dbReference type="NCBI Taxonomy" id="155417"/>
    <lineage>
        <taxon>Eukaryota</taxon>
        <taxon>Fungi</taxon>
        <taxon>Dikarya</taxon>
        <taxon>Ascomycota</taxon>
        <taxon>Pezizomycotina</taxon>
        <taxon>Sordariomycetes</taxon>
        <taxon>Xylariomycetidae</taxon>
        <taxon>Xylariales</taxon>
        <taxon>Xylariales incertae sedis</taxon>
        <taxon>Monosporascus</taxon>
    </lineage>
</organism>
<protein>
    <submittedName>
        <fullName evidence="1">Uncharacterized protein</fullName>
    </submittedName>
</protein>
<name>A0A4Q4T3K3_9PEZI</name>
<dbReference type="Proteomes" id="UP000293360">
    <property type="component" value="Unassembled WGS sequence"/>
</dbReference>
<reference evidence="1 2" key="1">
    <citation type="submission" date="2018-06" db="EMBL/GenBank/DDBJ databases">
        <title>Complete Genomes of Monosporascus.</title>
        <authorList>
            <person name="Robinson A.J."/>
            <person name="Natvig D.O."/>
        </authorList>
    </citation>
    <scope>NUCLEOTIDE SEQUENCE [LARGE SCALE GENOMIC DNA]</scope>
    <source>
        <strain evidence="1 2">CBS 110550</strain>
    </source>
</reference>
<proteinExistence type="predicted"/>
<dbReference type="OrthoDB" id="423576at2759"/>
<accession>A0A4Q4T3K3</accession>
<dbReference type="SUPFAM" id="SSF48452">
    <property type="entry name" value="TPR-like"/>
    <property type="match status" value="1"/>
</dbReference>
<dbReference type="EMBL" id="QJNU01000524">
    <property type="protein sequence ID" value="RYO96123.1"/>
    <property type="molecule type" value="Genomic_DNA"/>
</dbReference>
<keyword evidence="2" id="KW-1185">Reference proteome</keyword>
<dbReference type="AlphaFoldDB" id="A0A4Q4T3K3"/>